<gene>
    <name evidence="3" type="ORF">SCWH03_41580</name>
</gene>
<name>A0A6A0AZM1_9ACTN</name>
<protein>
    <submittedName>
        <fullName evidence="3">Peptidoglycan-binding protein</fullName>
    </submittedName>
</protein>
<proteinExistence type="predicted"/>
<dbReference type="InterPro" id="IPR002477">
    <property type="entry name" value="Peptidoglycan-bd-like"/>
</dbReference>
<accession>A0A6A0AZM1</accession>
<sequence>MSLRPSALPAGRASLHPGRSTTRAGRLHRALAVAAGAALLLGGALTTAPAASAAPAADTCRGVSTVGLYCGYDAGTTWAQQGSKGAHVKEIQALINETTFYRKASGKSLAVDGDFGPATKAAVAWFQWYYIGEAASDGIVGPQTWKALRYGKR</sequence>
<reference evidence="3 4" key="1">
    <citation type="submission" date="2020-02" db="EMBL/GenBank/DDBJ databases">
        <title>Whole Genome Shotgun Sequence of Streptomyces sp. strain CWH03.</title>
        <authorList>
            <person name="Dohra H."/>
            <person name="Kodani S."/>
            <person name="Yamamura H."/>
        </authorList>
    </citation>
    <scope>NUCLEOTIDE SEQUENCE [LARGE SCALE GENOMIC DNA]</scope>
    <source>
        <strain evidence="3 4">CWH03</strain>
    </source>
</reference>
<feature type="region of interest" description="Disordered" evidence="1">
    <location>
        <begin position="1"/>
        <end position="21"/>
    </location>
</feature>
<organism evidence="3 4">
    <name type="scientific">Streptomyces pacificus</name>
    <dbReference type="NCBI Taxonomy" id="2705029"/>
    <lineage>
        <taxon>Bacteria</taxon>
        <taxon>Bacillati</taxon>
        <taxon>Actinomycetota</taxon>
        <taxon>Actinomycetes</taxon>
        <taxon>Kitasatosporales</taxon>
        <taxon>Streptomycetaceae</taxon>
        <taxon>Streptomyces</taxon>
    </lineage>
</organism>
<dbReference type="AlphaFoldDB" id="A0A6A0AZM1"/>
<dbReference type="Gene3D" id="1.10.101.10">
    <property type="entry name" value="PGBD-like superfamily/PGBD"/>
    <property type="match status" value="1"/>
</dbReference>
<evidence type="ECO:0000313" key="3">
    <source>
        <dbReference type="EMBL" id="GFH37918.1"/>
    </source>
</evidence>
<evidence type="ECO:0000259" key="2">
    <source>
        <dbReference type="Pfam" id="PF01471"/>
    </source>
</evidence>
<feature type="domain" description="Peptidoglycan binding-like" evidence="2">
    <location>
        <begin position="85"/>
        <end position="148"/>
    </location>
</feature>
<dbReference type="Pfam" id="PF01471">
    <property type="entry name" value="PG_binding_1"/>
    <property type="match status" value="1"/>
</dbReference>
<dbReference type="Proteomes" id="UP000484988">
    <property type="component" value="Unassembled WGS sequence"/>
</dbReference>
<dbReference type="InterPro" id="IPR036366">
    <property type="entry name" value="PGBDSf"/>
</dbReference>
<evidence type="ECO:0000313" key="4">
    <source>
        <dbReference type="Proteomes" id="UP000484988"/>
    </source>
</evidence>
<dbReference type="EMBL" id="BLLG01000012">
    <property type="protein sequence ID" value="GFH37918.1"/>
    <property type="molecule type" value="Genomic_DNA"/>
</dbReference>
<evidence type="ECO:0000256" key="1">
    <source>
        <dbReference type="SAM" id="MobiDB-lite"/>
    </source>
</evidence>
<dbReference type="SUPFAM" id="SSF47090">
    <property type="entry name" value="PGBD-like"/>
    <property type="match status" value="1"/>
</dbReference>
<comment type="caution">
    <text evidence="3">The sequence shown here is derived from an EMBL/GenBank/DDBJ whole genome shotgun (WGS) entry which is preliminary data.</text>
</comment>
<dbReference type="InterPro" id="IPR036365">
    <property type="entry name" value="PGBD-like_sf"/>
</dbReference>
<keyword evidence="4" id="KW-1185">Reference proteome</keyword>